<accession>A0ABQ6JDC6</accession>
<organism evidence="4 5">
    <name type="scientific">Angustibacter aerolatus</name>
    <dbReference type="NCBI Taxonomy" id="1162965"/>
    <lineage>
        <taxon>Bacteria</taxon>
        <taxon>Bacillati</taxon>
        <taxon>Actinomycetota</taxon>
        <taxon>Actinomycetes</taxon>
        <taxon>Kineosporiales</taxon>
        <taxon>Kineosporiaceae</taxon>
    </lineage>
</organism>
<keyword evidence="2" id="KW-0119">Carbohydrate metabolism</keyword>
<dbReference type="Pfam" id="PF24856">
    <property type="entry name" value="AraA_central"/>
    <property type="match status" value="1"/>
</dbReference>
<evidence type="ECO:0000313" key="5">
    <source>
        <dbReference type="Proteomes" id="UP001157017"/>
    </source>
</evidence>
<protein>
    <recommendedName>
        <fullName evidence="3">L-arabinose isomerase central domain-containing protein</fullName>
    </recommendedName>
</protein>
<comment type="caution">
    <text evidence="4">The sequence shown here is derived from an EMBL/GenBank/DDBJ whole genome shotgun (WGS) entry which is preliminary data.</text>
</comment>
<evidence type="ECO:0000313" key="4">
    <source>
        <dbReference type="EMBL" id="GMA84835.1"/>
    </source>
</evidence>
<dbReference type="EMBL" id="BSUZ01000001">
    <property type="protein sequence ID" value="GMA84835.1"/>
    <property type="molecule type" value="Genomic_DNA"/>
</dbReference>
<evidence type="ECO:0000259" key="3">
    <source>
        <dbReference type="Pfam" id="PF24856"/>
    </source>
</evidence>
<keyword evidence="1" id="KW-0413">Isomerase</keyword>
<gene>
    <name evidence="4" type="ORF">GCM10025868_00850</name>
</gene>
<dbReference type="SUPFAM" id="SSF53743">
    <property type="entry name" value="FucI/AraA N-terminal and middle domains"/>
    <property type="match status" value="1"/>
</dbReference>
<name>A0ABQ6JDC6_9ACTN</name>
<feature type="domain" description="L-arabinose isomerase central" evidence="3">
    <location>
        <begin position="2"/>
        <end position="51"/>
    </location>
</feature>
<dbReference type="InterPro" id="IPR009015">
    <property type="entry name" value="Fucose_isomerase_N/cen_sf"/>
</dbReference>
<proteinExistence type="predicted"/>
<evidence type="ECO:0000256" key="1">
    <source>
        <dbReference type="ARBA" id="ARBA00023235"/>
    </source>
</evidence>
<evidence type="ECO:0000256" key="2">
    <source>
        <dbReference type="ARBA" id="ARBA00023277"/>
    </source>
</evidence>
<keyword evidence="5" id="KW-1185">Reference proteome</keyword>
<sequence>MLVREYETDYDVEPRLRRGGERHESLRYAARQEPGVAGRLESLGAKAFTTTSRTSAACGACRAWPCSG</sequence>
<dbReference type="InterPro" id="IPR055390">
    <property type="entry name" value="AraA_central"/>
</dbReference>
<reference evidence="5" key="1">
    <citation type="journal article" date="2019" name="Int. J. Syst. Evol. Microbiol.">
        <title>The Global Catalogue of Microorganisms (GCM) 10K type strain sequencing project: providing services to taxonomists for standard genome sequencing and annotation.</title>
        <authorList>
            <consortium name="The Broad Institute Genomics Platform"/>
            <consortium name="The Broad Institute Genome Sequencing Center for Infectious Disease"/>
            <person name="Wu L."/>
            <person name="Ma J."/>
        </authorList>
    </citation>
    <scope>NUCLEOTIDE SEQUENCE [LARGE SCALE GENOMIC DNA]</scope>
    <source>
        <strain evidence="5">NBRC 108730</strain>
    </source>
</reference>
<dbReference type="Proteomes" id="UP001157017">
    <property type="component" value="Unassembled WGS sequence"/>
</dbReference>